<comment type="caution">
    <text evidence="1">The sequence shown here is derived from an EMBL/GenBank/DDBJ whole genome shotgun (WGS) entry which is preliminary data.</text>
</comment>
<keyword evidence="2" id="KW-1185">Reference proteome</keyword>
<organism evidence="1 2">
    <name type="scientific">Phytoactinopolyspora mesophila</name>
    <dbReference type="NCBI Taxonomy" id="2650750"/>
    <lineage>
        <taxon>Bacteria</taxon>
        <taxon>Bacillati</taxon>
        <taxon>Actinomycetota</taxon>
        <taxon>Actinomycetes</taxon>
        <taxon>Jiangellales</taxon>
        <taxon>Jiangellaceae</taxon>
        <taxon>Phytoactinopolyspora</taxon>
    </lineage>
</organism>
<dbReference type="GO" id="GO:0006313">
    <property type="term" value="P:DNA transposition"/>
    <property type="evidence" value="ECO:0007669"/>
    <property type="project" value="InterPro"/>
</dbReference>
<dbReference type="SUPFAM" id="SSF46689">
    <property type="entry name" value="Homeodomain-like"/>
    <property type="match status" value="1"/>
</dbReference>
<dbReference type="Pfam" id="PF01527">
    <property type="entry name" value="HTH_Tnp_1"/>
    <property type="match status" value="1"/>
</dbReference>
<proteinExistence type="predicted"/>
<accession>A0A7K3LXX3</accession>
<dbReference type="InterPro" id="IPR002514">
    <property type="entry name" value="Transposase_8"/>
</dbReference>
<dbReference type="Proteomes" id="UP000460435">
    <property type="component" value="Unassembled WGS sequence"/>
</dbReference>
<dbReference type="EMBL" id="WLZY01000001">
    <property type="protein sequence ID" value="NDL55881.1"/>
    <property type="molecule type" value="Genomic_DNA"/>
</dbReference>
<dbReference type="GO" id="GO:0004803">
    <property type="term" value="F:transposase activity"/>
    <property type="evidence" value="ECO:0007669"/>
    <property type="project" value="InterPro"/>
</dbReference>
<protein>
    <submittedName>
        <fullName evidence="1">Transposase</fullName>
    </submittedName>
</protein>
<evidence type="ECO:0000313" key="1">
    <source>
        <dbReference type="EMBL" id="NDL55881.1"/>
    </source>
</evidence>
<name>A0A7K3LXX3_9ACTN</name>
<dbReference type="GO" id="GO:0003677">
    <property type="term" value="F:DNA binding"/>
    <property type="evidence" value="ECO:0007669"/>
    <property type="project" value="InterPro"/>
</dbReference>
<dbReference type="InterPro" id="IPR009057">
    <property type="entry name" value="Homeodomain-like_sf"/>
</dbReference>
<sequence length="44" mass="4923">MASKKRKSYTPAYRREAARLVIDTGRPIAHVAREIGVGEQLLGR</sequence>
<dbReference type="AlphaFoldDB" id="A0A7K3LXX3"/>
<evidence type="ECO:0000313" key="2">
    <source>
        <dbReference type="Proteomes" id="UP000460435"/>
    </source>
</evidence>
<reference evidence="1 2" key="1">
    <citation type="submission" date="2019-11" db="EMBL/GenBank/DDBJ databases">
        <authorList>
            <person name="Li X.-J."/>
            <person name="Feng X.-M."/>
        </authorList>
    </citation>
    <scope>NUCLEOTIDE SEQUENCE [LARGE SCALE GENOMIC DNA]</scope>
    <source>
        <strain evidence="1 2">XMNu-373</strain>
    </source>
</reference>
<gene>
    <name evidence="1" type="ORF">F7O44_02220</name>
</gene>
<dbReference type="RefSeq" id="WP_162448545.1">
    <property type="nucleotide sequence ID" value="NZ_WLZY01000001.1"/>
</dbReference>